<dbReference type="SUPFAM" id="SSF53056">
    <property type="entry name" value="beta-carbonic anhydrase, cab"/>
    <property type="match status" value="1"/>
</dbReference>
<reference evidence="2" key="1">
    <citation type="submission" date="2016-10" db="EMBL/GenBank/DDBJ databases">
        <authorList>
            <person name="de Groot N.N."/>
        </authorList>
    </citation>
    <scope>NUCLEOTIDE SEQUENCE</scope>
</reference>
<dbReference type="SMART" id="SM00947">
    <property type="entry name" value="Pro_CA"/>
    <property type="match status" value="1"/>
</dbReference>
<dbReference type="PANTHER" id="PTHR11002:SF79">
    <property type="entry name" value="CARBONIC ANHYDRASE 2"/>
    <property type="match status" value="1"/>
</dbReference>
<dbReference type="InterPro" id="IPR036874">
    <property type="entry name" value="Carbonic_anhydrase_sf"/>
</dbReference>
<sequence length="196" mass="21530">MNSFEAKQKLIDGNQRFINNQSLKAIFSPKQDNIKPQKPFAIVLGCSDSRVPIETIFDQSFGDLFIIRIAGNIVAPSQIGSIEFAVSLYQTPIVVVLGHTHCGAVSEALNSYKNNTALSKGLNSITNRIKPVIKPLFNKTKNEGDLICEIANANIKQSVEQLCNSSAILQDNIKKGQLEIVGAKYFLDNGVVEFFN</sequence>
<dbReference type="GO" id="GO:0008270">
    <property type="term" value="F:zinc ion binding"/>
    <property type="evidence" value="ECO:0007669"/>
    <property type="project" value="InterPro"/>
</dbReference>
<gene>
    <name evidence="2" type="ORF">MNB_SUP05-5-249</name>
</gene>
<dbReference type="InterPro" id="IPR001765">
    <property type="entry name" value="Carbonic_anhydrase"/>
</dbReference>
<dbReference type="EC" id="4.2.1.1" evidence="2"/>
<dbReference type="EMBL" id="FPHJ01000030">
    <property type="protein sequence ID" value="SFV60372.1"/>
    <property type="molecule type" value="Genomic_DNA"/>
</dbReference>
<accession>A0A1W1C3S5</accession>
<proteinExistence type="inferred from homology"/>
<dbReference type="CDD" id="cd03378">
    <property type="entry name" value="beta_CA_cladeC"/>
    <property type="match status" value="1"/>
</dbReference>
<evidence type="ECO:0000313" key="2">
    <source>
        <dbReference type="EMBL" id="SFV60372.1"/>
    </source>
</evidence>
<keyword evidence="2" id="KW-0456">Lyase</keyword>
<protein>
    <submittedName>
        <fullName evidence="2">Carbonic anhydrase</fullName>
        <ecNumber evidence="2">4.2.1.1</ecNumber>
    </submittedName>
</protein>
<dbReference type="Gene3D" id="3.40.1050.10">
    <property type="entry name" value="Carbonic anhydrase"/>
    <property type="match status" value="1"/>
</dbReference>
<comment type="similarity">
    <text evidence="1">Belongs to the beta-class carbonic anhydrase family.</text>
</comment>
<name>A0A1W1C3S5_9ZZZZ</name>
<dbReference type="AlphaFoldDB" id="A0A1W1C3S5"/>
<dbReference type="PANTHER" id="PTHR11002">
    <property type="entry name" value="CARBONIC ANHYDRASE"/>
    <property type="match status" value="1"/>
</dbReference>
<evidence type="ECO:0000256" key="1">
    <source>
        <dbReference type="ARBA" id="ARBA00006217"/>
    </source>
</evidence>
<dbReference type="GO" id="GO:0004089">
    <property type="term" value="F:carbonate dehydratase activity"/>
    <property type="evidence" value="ECO:0007669"/>
    <property type="project" value="UniProtKB-EC"/>
</dbReference>
<organism evidence="2">
    <name type="scientific">hydrothermal vent metagenome</name>
    <dbReference type="NCBI Taxonomy" id="652676"/>
    <lineage>
        <taxon>unclassified sequences</taxon>
        <taxon>metagenomes</taxon>
        <taxon>ecological metagenomes</taxon>
    </lineage>
</organism>
<dbReference type="Pfam" id="PF00484">
    <property type="entry name" value="Pro_CA"/>
    <property type="match status" value="1"/>
</dbReference>